<feature type="region of interest" description="Disordered" evidence="1">
    <location>
        <begin position="246"/>
        <end position="277"/>
    </location>
</feature>
<feature type="domain" description="Coilin tudor" evidence="2">
    <location>
        <begin position="580"/>
        <end position="648"/>
    </location>
</feature>
<feature type="compositionally biased region" description="Low complexity" evidence="1">
    <location>
        <begin position="265"/>
        <end position="276"/>
    </location>
</feature>
<dbReference type="PANTHER" id="PTHR15197:SF0">
    <property type="entry name" value="COILIN"/>
    <property type="match status" value="1"/>
</dbReference>
<feature type="region of interest" description="Disordered" evidence="1">
    <location>
        <begin position="114"/>
        <end position="174"/>
    </location>
</feature>
<evidence type="ECO:0000313" key="4">
    <source>
        <dbReference type="Proteomes" id="UP000789706"/>
    </source>
</evidence>
<dbReference type="GO" id="GO:0030620">
    <property type="term" value="F:U2 snRNA binding"/>
    <property type="evidence" value="ECO:0007669"/>
    <property type="project" value="TreeGrafter"/>
</dbReference>
<feature type="region of interest" description="Disordered" evidence="1">
    <location>
        <begin position="537"/>
        <end position="565"/>
    </location>
</feature>
<name>A0A9N8W0D1_9GLOM</name>
<dbReference type="InterPro" id="IPR056398">
    <property type="entry name" value="Tudor_Coilin"/>
</dbReference>
<dbReference type="GO" id="GO:0000387">
    <property type="term" value="P:spliceosomal snRNP assembly"/>
    <property type="evidence" value="ECO:0007669"/>
    <property type="project" value="TreeGrafter"/>
</dbReference>
<gene>
    <name evidence="3" type="ORF">DEBURN_LOCUS3238</name>
</gene>
<feature type="compositionally biased region" description="Low complexity" evidence="1">
    <location>
        <begin position="312"/>
        <end position="326"/>
    </location>
</feature>
<feature type="compositionally biased region" description="Polar residues" evidence="1">
    <location>
        <begin position="327"/>
        <end position="337"/>
    </location>
</feature>
<evidence type="ECO:0000259" key="2">
    <source>
        <dbReference type="Pfam" id="PF23086"/>
    </source>
</evidence>
<feature type="compositionally biased region" description="Polar residues" evidence="1">
    <location>
        <begin position="155"/>
        <end position="174"/>
    </location>
</feature>
<evidence type="ECO:0000256" key="1">
    <source>
        <dbReference type="SAM" id="MobiDB-lite"/>
    </source>
</evidence>
<feature type="compositionally biased region" description="Acidic residues" evidence="1">
    <location>
        <begin position="252"/>
        <end position="264"/>
    </location>
</feature>
<keyword evidence="4" id="KW-1185">Reference proteome</keyword>
<dbReference type="PANTHER" id="PTHR15197">
    <property type="entry name" value="COILIN P80"/>
    <property type="match status" value="1"/>
</dbReference>
<dbReference type="EMBL" id="CAJVPK010000200">
    <property type="protein sequence ID" value="CAG8472693.1"/>
    <property type="molecule type" value="Genomic_DNA"/>
</dbReference>
<dbReference type="GO" id="GO:0015030">
    <property type="term" value="C:Cajal body"/>
    <property type="evidence" value="ECO:0007669"/>
    <property type="project" value="TreeGrafter"/>
</dbReference>
<proteinExistence type="predicted"/>
<feature type="compositionally biased region" description="Basic and acidic residues" evidence="1">
    <location>
        <begin position="114"/>
        <end position="144"/>
    </location>
</feature>
<feature type="region of interest" description="Disordered" evidence="1">
    <location>
        <begin position="312"/>
        <end position="350"/>
    </location>
</feature>
<organism evidence="3 4">
    <name type="scientific">Diversispora eburnea</name>
    <dbReference type="NCBI Taxonomy" id="1213867"/>
    <lineage>
        <taxon>Eukaryota</taxon>
        <taxon>Fungi</taxon>
        <taxon>Fungi incertae sedis</taxon>
        <taxon>Mucoromycota</taxon>
        <taxon>Glomeromycotina</taxon>
        <taxon>Glomeromycetes</taxon>
        <taxon>Diversisporales</taxon>
        <taxon>Diversisporaceae</taxon>
        <taxon>Diversispora</taxon>
    </lineage>
</organism>
<feature type="compositionally biased region" description="Polar residues" evidence="1">
    <location>
        <begin position="478"/>
        <end position="500"/>
    </location>
</feature>
<dbReference type="Pfam" id="PF23086">
    <property type="entry name" value="Tudor_Coilin"/>
    <property type="match status" value="1"/>
</dbReference>
<accession>A0A9N8W0D1</accession>
<comment type="caution">
    <text evidence="3">The sequence shown here is derived from an EMBL/GenBank/DDBJ whole genome shotgun (WGS) entry which is preliminary data.</text>
</comment>
<feature type="compositionally biased region" description="Low complexity" evidence="1">
    <location>
        <begin position="415"/>
        <end position="443"/>
    </location>
</feature>
<dbReference type="InterPro" id="IPR024822">
    <property type="entry name" value="Coilin"/>
</dbReference>
<dbReference type="GO" id="GO:0030619">
    <property type="term" value="F:U1 snRNA binding"/>
    <property type="evidence" value="ECO:0007669"/>
    <property type="project" value="TreeGrafter"/>
</dbReference>
<feature type="region of interest" description="Disordered" evidence="1">
    <location>
        <begin position="413"/>
        <end position="449"/>
    </location>
</feature>
<dbReference type="AlphaFoldDB" id="A0A9N8W0D1"/>
<feature type="region of interest" description="Disordered" evidence="1">
    <location>
        <begin position="472"/>
        <end position="507"/>
    </location>
</feature>
<dbReference type="Proteomes" id="UP000789706">
    <property type="component" value="Unassembled WGS sequence"/>
</dbReference>
<protein>
    <submittedName>
        <fullName evidence="3">9920_t:CDS:1</fullName>
    </submittedName>
</protein>
<sequence>MRIKLEFEELLNTQRVWFSITEQRKHDSIKNLEKFITRVFHLEGICPNGIILELDEFRLFPDSEVGDLIREDNLIRQKVLSEKNIRPSLQVFQNKSNINKRDESRKIEIDKCDESRKSETNKYDESRKSDTDKHDELRKTDKLLWESSTKKRKNNGSINNHIDSSSESDLSTGNTKKFKTNIIDYPNGDQIIREVNGKSKGVGIVHNYHNFNSSSLSNNENSQDTLTSIETSINSSSMNEIGVNQLEKESSDEMETSDSEDSENNGDSNDSSNDISIDQLSGLTDKIHHSMDIADKWIHKSNGIINSSIISESKSTESQQDQQGQQELTPKKSTQARNQRKKNALKKREEMNKKMLSLSNEISKTNSLNSENSILKDQSYSNSFHIDENQGNTSNISIGKAFTETNVIQDTIVTSNSNDNSQKSNDSSLSKSSIKLKPPMSLSTTSNKKKGYFQDMKNRTPIHYRFTGAEEIQEGKENSGTSQNIVVDSEETPSIKSTNNKNDDEYDDTNLGIIDGHETQQLPLPRAIITRVDISSQKQNSQLQNNGNNVQPNLGENNVNNRNTKNNNIVQTTQEQDIKKVEFEKMELYQGRPNINDVIAYKVLEFSQLTCTPELSSYEIVGYDPIANKVTLVRCKKLDKQTVTSRNKFQLEGLDDEFILDDQESRIGVFTIGWDELHQVRKVVRNEK</sequence>
<evidence type="ECO:0000313" key="3">
    <source>
        <dbReference type="EMBL" id="CAG8472693.1"/>
    </source>
</evidence>
<reference evidence="3" key="1">
    <citation type="submission" date="2021-06" db="EMBL/GenBank/DDBJ databases">
        <authorList>
            <person name="Kallberg Y."/>
            <person name="Tangrot J."/>
            <person name="Rosling A."/>
        </authorList>
    </citation>
    <scope>NUCLEOTIDE SEQUENCE</scope>
    <source>
        <strain evidence="3">AZ414A</strain>
    </source>
</reference>
<dbReference type="OrthoDB" id="74813at2759"/>